<feature type="compositionally biased region" description="Basic residues" evidence="7">
    <location>
        <begin position="128"/>
        <end position="137"/>
    </location>
</feature>
<evidence type="ECO:0000313" key="10">
    <source>
        <dbReference type="Proteomes" id="UP000215902"/>
    </source>
</evidence>
<dbReference type="InterPro" id="IPR004254">
    <property type="entry name" value="AdipoR/HlyIII-related"/>
</dbReference>
<feature type="compositionally biased region" description="Gly residues" evidence="7">
    <location>
        <begin position="77"/>
        <end position="86"/>
    </location>
</feature>
<dbReference type="GO" id="GO:0038023">
    <property type="term" value="F:signaling receptor activity"/>
    <property type="evidence" value="ECO:0007669"/>
    <property type="project" value="TreeGrafter"/>
</dbReference>
<dbReference type="PANTHER" id="PTHR20855:SF52">
    <property type="entry name" value="ADIPONECTIN RECEPTOR PROTEIN"/>
    <property type="match status" value="1"/>
</dbReference>
<sequence>QSPSAPDTLEPMEPAQLLINGLNSRESEPGLQQSAGAGVDQPLLGNRTSMTRLSPKNRSNRSRSDGTDFIQTDEPAGGSGSGGGLAGNAATSSAALSSPAASSAAGAAAARIGESSIADAPIGETSRVTKRRGHHRKNSDPLPHKPSDLTLLQQFDELATRAKDSAEQFMHHVWTRGWRLTPHCRLPDWLKDNDFLVQGHRPQLNTFAACFKSIFRIHTETGNIWTHMLGCIAFSGIAVYFLTRPSIEVQWQEKVVFAAFFLGAVLCMGFSFIFHTVYCHSERVGRLFNKLDYCGIALLTMGSFVPWLYYSFYCQLSPKIIYLSLISVLGTTAIVVSMFDKFAAPQYRPLRAGVFIALGLSGVIPALHYVILEGFYSAIYHASMGWLVLMALLYITGAVIYAVRFPERLFPGKFDLWFQSHQIFHVFVVAAAFVHFHGISEIANYRLTAGDCIA</sequence>
<feature type="transmembrane region" description="Helical" evidence="8">
    <location>
        <begin position="291"/>
        <end position="309"/>
    </location>
</feature>
<evidence type="ECO:0000256" key="6">
    <source>
        <dbReference type="PIRSR" id="PIRSR604254-1"/>
    </source>
</evidence>
<feature type="transmembrane region" description="Helical" evidence="8">
    <location>
        <begin position="224"/>
        <end position="243"/>
    </location>
</feature>
<dbReference type="GO" id="GO:0005886">
    <property type="term" value="C:plasma membrane"/>
    <property type="evidence" value="ECO:0007669"/>
    <property type="project" value="TreeGrafter"/>
</dbReference>
<evidence type="ECO:0000256" key="7">
    <source>
        <dbReference type="SAM" id="MobiDB-lite"/>
    </source>
</evidence>
<feature type="transmembrane region" description="Helical" evidence="8">
    <location>
        <begin position="255"/>
        <end position="279"/>
    </location>
</feature>
<feature type="non-terminal residue" evidence="9">
    <location>
        <position position="1"/>
    </location>
</feature>
<dbReference type="STRING" id="282301.A0A267EQ28"/>
<comment type="subcellular location">
    <subcellularLocation>
        <location evidence="1">Membrane</location>
        <topology evidence="1">Multi-pass membrane protein</topology>
    </subcellularLocation>
</comment>
<comment type="similarity">
    <text evidence="2">Belongs to the ADIPOR family.</text>
</comment>
<evidence type="ECO:0000256" key="8">
    <source>
        <dbReference type="SAM" id="Phobius"/>
    </source>
</evidence>
<reference evidence="9 10" key="1">
    <citation type="submission" date="2017-06" db="EMBL/GenBank/DDBJ databases">
        <title>A platform for efficient transgenesis in Macrostomum lignano, a flatworm model organism for stem cell research.</title>
        <authorList>
            <person name="Berezikov E."/>
        </authorList>
    </citation>
    <scope>NUCLEOTIDE SEQUENCE [LARGE SCALE GENOMIC DNA]</scope>
    <source>
        <strain evidence="9">DV1</strain>
        <tissue evidence="9">Whole organism</tissue>
    </source>
</reference>
<evidence type="ECO:0000256" key="2">
    <source>
        <dbReference type="ARBA" id="ARBA00007018"/>
    </source>
</evidence>
<keyword evidence="6" id="KW-0862">Zinc</keyword>
<dbReference type="EMBL" id="NIVC01001830">
    <property type="protein sequence ID" value="PAA63601.1"/>
    <property type="molecule type" value="Genomic_DNA"/>
</dbReference>
<dbReference type="AlphaFoldDB" id="A0A267EQ28"/>
<evidence type="ECO:0000256" key="1">
    <source>
        <dbReference type="ARBA" id="ARBA00004141"/>
    </source>
</evidence>
<dbReference type="PANTHER" id="PTHR20855">
    <property type="entry name" value="ADIPOR/PROGESTIN RECEPTOR-RELATED"/>
    <property type="match status" value="1"/>
</dbReference>
<feature type="region of interest" description="Disordered" evidence="7">
    <location>
        <begin position="1"/>
        <end position="90"/>
    </location>
</feature>
<feature type="binding site" evidence="6">
    <location>
        <position position="275"/>
    </location>
    <ligand>
        <name>Zn(2+)</name>
        <dbReference type="ChEBI" id="CHEBI:29105"/>
    </ligand>
</feature>
<evidence type="ECO:0000256" key="3">
    <source>
        <dbReference type="ARBA" id="ARBA00022692"/>
    </source>
</evidence>
<proteinExistence type="inferred from homology"/>
<name>A0A267EQ28_9PLAT</name>
<dbReference type="Proteomes" id="UP000215902">
    <property type="component" value="Unassembled WGS sequence"/>
</dbReference>
<feature type="transmembrane region" description="Helical" evidence="8">
    <location>
        <begin position="378"/>
        <end position="403"/>
    </location>
</feature>
<evidence type="ECO:0000256" key="4">
    <source>
        <dbReference type="ARBA" id="ARBA00022989"/>
    </source>
</evidence>
<gene>
    <name evidence="9" type="ORF">BOX15_Mlig005687g1</name>
</gene>
<evidence type="ECO:0000313" key="9">
    <source>
        <dbReference type="EMBL" id="PAA63601.1"/>
    </source>
</evidence>
<keyword evidence="6" id="KW-0479">Metal-binding</keyword>
<feature type="region of interest" description="Disordered" evidence="7">
    <location>
        <begin position="120"/>
        <end position="147"/>
    </location>
</feature>
<feature type="binding site" evidence="6">
    <location>
        <position position="421"/>
    </location>
    <ligand>
        <name>Zn(2+)</name>
        <dbReference type="ChEBI" id="CHEBI:29105"/>
    </ligand>
</feature>
<keyword evidence="5 8" id="KW-0472">Membrane</keyword>
<feature type="binding site" evidence="6">
    <location>
        <position position="425"/>
    </location>
    <ligand>
        <name>Zn(2+)</name>
        <dbReference type="ChEBI" id="CHEBI:29105"/>
    </ligand>
</feature>
<dbReference type="OrthoDB" id="5585746at2759"/>
<evidence type="ECO:0000256" key="5">
    <source>
        <dbReference type="ARBA" id="ARBA00023136"/>
    </source>
</evidence>
<feature type="transmembrane region" description="Helical" evidence="8">
    <location>
        <begin position="321"/>
        <end position="340"/>
    </location>
</feature>
<keyword evidence="4 8" id="KW-1133">Transmembrane helix</keyword>
<protein>
    <recommendedName>
        <fullName evidence="11">Adiponectin receptor</fullName>
    </recommendedName>
</protein>
<feature type="transmembrane region" description="Helical" evidence="8">
    <location>
        <begin position="352"/>
        <end position="372"/>
    </location>
</feature>
<feature type="compositionally biased region" description="Basic and acidic residues" evidence="7">
    <location>
        <begin position="138"/>
        <end position="147"/>
    </location>
</feature>
<keyword evidence="3 8" id="KW-0812">Transmembrane</keyword>
<keyword evidence="10" id="KW-1185">Reference proteome</keyword>
<feature type="compositionally biased region" description="Polar residues" evidence="7">
    <location>
        <begin position="46"/>
        <end position="57"/>
    </location>
</feature>
<comment type="caution">
    <text evidence="9">The sequence shown here is derived from an EMBL/GenBank/DDBJ whole genome shotgun (WGS) entry which is preliminary data.</text>
</comment>
<dbReference type="Pfam" id="PF03006">
    <property type="entry name" value="HlyIII"/>
    <property type="match status" value="1"/>
</dbReference>
<accession>A0A267EQ28</accession>
<dbReference type="GO" id="GO:0033211">
    <property type="term" value="P:adiponectin-activated signaling pathway"/>
    <property type="evidence" value="ECO:0007669"/>
    <property type="project" value="TreeGrafter"/>
</dbReference>
<organism evidence="9 10">
    <name type="scientific">Macrostomum lignano</name>
    <dbReference type="NCBI Taxonomy" id="282301"/>
    <lineage>
        <taxon>Eukaryota</taxon>
        <taxon>Metazoa</taxon>
        <taxon>Spiralia</taxon>
        <taxon>Lophotrochozoa</taxon>
        <taxon>Platyhelminthes</taxon>
        <taxon>Rhabditophora</taxon>
        <taxon>Macrostomorpha</taxon>
        <taxon>Macrostomida</taxon>
        <taxon>Macrostomidae</taxon>
        <taxon>Macrostomum</taxon>
    </lineage>
</organism>
<evidence type="ECO:0008006" key="11">
    <source>
        <dbReference type="Google" id="ProtNLM"/>
    </source>
</evidence>
<dbReference type="GO" id="GO:0046872">
    <property type="term" value="F:metal ion binding"/>
    <property type="evidence" value="ECO:0007669"/>
    <property type="project" value="UniProtKB-KW"/>
</dbReference>
<feature type="transmembrane region" description="Helical" evidence="8">
    <location>
        <begin position="423"/>
        <end position="440"/>
    </location>
</feature>